<evidence type="ECO:0000313" key="2">
    <source>
        <dbReference type="Proteomes" id="UP001292094"/>
    </source>
</evidence>
<accession>A0AAE1U258</accession>
<proteinExistence type="predicted"/>
<gene>
    <name evidence="1" type="ORF">Pmani_024509</name>
</gene>
<evidence type="ECO:0000313" key="1">
    <source>
        <dbReference type="EMBL" id="KAK4303500.1"/>
    </source>
</evidence>
<reference evidence="1" key="1">
    <citation type="submission" date="2023-11" db="EMBL/GenBank/DDBJ databases">
        <title>Genome assemblies of two species of porcelain crab, Petrolisthes cinctipes and Petrolisthes manimaculis (Anomura: Porcellanidae).</title>
        <authorList>
            <person name="Angst P."/>
        </authorList>
    </citation>
    <scope>NUCLEOTIDE SEQUENCE</scope>
    <source>
        <strain evidence="1">PB745_02</strain>
        <tissue evidence="1">Gill</tissue>
    </source>
</reference>
<dbReference type="AlphaFoldDB" id="A0AAE1U258"/>
<name>A0AAE1U258_9EUCA</name>
<dbReference type="Proteomes" id="UP001292094">
    <property type="component" value="Unassembled WGS sequence"/>
</dbReference>
<comment type="caution">
    <text evidence="1">The sequence shown here is derived from an EMBL/GenBank/DDBJ whole genome shotgun (WGS) entry which is preliminary data.</text>
</comment>
<protein>
    <submittedName>
        <fullName evidence="1">Uncharacterized protein</fullName>
    </submittedName>
</protein>
<dbReference type="EMBL" id="JAWZYT010002576">
    <property type="protein sequence ID" value="KAK4303500.1"/>
    <property type="molecule type" value="Genomic_DNA"/>
</dbReference>
<keyword evidence="2" id="KW-1185">Reference proteome</keyword>
<organism evidence="1 2">
    <name type="scientific">Petrolisthes manimaculis</name>
    <dbReference type="NCBI Taxonomy" id="1843537"/>
    <lineage>
        <taxon>Eukaryota</taxon>
        <taxon>Metazoa</taxon>
        <taxon>Ecdysozoa</taxon>
        <taxon>Arthropoda</taxon>
        <taxon>Crustacea</taxon>
        <taxon>Multicrustacea</taxon>
        <taxon>Malacostraca</taxon>
        <taxon>Eumalacostraca</taxon>
        <taxon>Eucarida</taxon>
        <taxon>Decapoda</taxon>
        <taxon>Pleocyemata</taxon>
        <taxon>Anomura</taxon>
        <taxon>Galatheoidea</taxon>
        <taxon>Porcellanidae</taxon>
        <taxon>Petrolisthes</taxon>
    </lineage>
</organism>
<sequence length="102" mass="11086">MVTKKGPSINPSVLVFIVSSSQLNVLPLMSRVASSSMDGFTARDRRGRSWVSSNQALFHIRQNNVRPGSHPFYVTPCVTPASGRIFTLFLSLCVCLSVGTSL</sequence>